<dbReference type="GO" id="GO:0042597">
    <property type="term" value="C:periplasmic space"/>
    <property type="evidence" value="ECO:0007669"/>
    <property type="project" value="InterPro"/>
</dbReference>
<evidence type="ECO:0000313" key="3">
    <source>
        <dbReference type="EMBL" id="QIM53809.1"/>
    </source>
</evidence>
<name>A0A6G8IL18_9BURK</name>
<dbReference type="RefSeq" id="WP_166229178.1">
    <property type="nucleotide sequence ID" value="NZ_CP049989.1"/>
</dbReference>
<keyword evidence="2" id="KW-0732">Signal</keyword>
<reference evidence="3 4" key="1">
    <citation type="submission" date="2020-03" db="EMBL/GenBank/DDBJ databases">
        <title>Hydrogenophaga sp. nov. isolated from cyanobacterial mat.</title>
        <authorList>
            <person name="Thorat V."/>
            <person name="Kirdat K."/>
            <person name="Tiwarekar B."/>
            <person name="Costa E.D."/>
            <person name="Yadav A."/>
        </authorList>
    </citation>
    <scope>NUCLEOTIDE SEQUENCE [LARGE SCALE GENOMIC DNA]</scope>
    <source>
        <strain evidence="3 4">BA0156</strain>
    </source>
</reference>
<protein>
    <submittedName>
        <fullName evidence="3">Spy/CpxP family protein refolding chaperone</fullName>
    </submittedName>
</protein>
<dbReference type="AlphaFoldDB" id="A0A6G8IL18"/>
<dbReference type="EMBL" id="CP049989">
    <property type="protein sequence ID" value="QIM53809.1"/>
    <property type="molecule type" value="Genomic_DNA"/>
</dbReference>
<dbReference type="Proteomes" id="UP000503162">
    <property type="component" value="Chromosome"/>
</dbReference>
<accession>A0A6G8IL18</accession>
<sequence length="191" mass="21116">MKTLFVRRTAATVLATTIVGLSLTALAQNMPSPPAAGQPPAAVKAERPGAPRADAQRHAEHQQRLQQRMAEHQARLKASLQLTPQQEPAWNAFVARMQPPQGPAQPPMDREAWSKLSTPERLDRMDAMKAERDRAMAQRHDAIRSFYAQLNPAQQKAFDAQQPAFGPRGERGHHRGHDHRHGGPHQGPGRG</sequence>
<feature type="compositionally biased region" description="Basic residues" evidence="1">
    <location>
        <begin position="171"/>
        <end position="183"/>
    </location>
</feature>
<evidence type="ECO:0000256" key="1">
    <source>
        <dbReference type="SAM" id="MobiDB-lite"/>
    </source>
</evidence>
<feature type="region of interest" description="Disordered" evidence="1">
    <location>
        <begin position="30"/>
        <end position="63"/>
    </location>
</feature>
<evidence type="ECO:0000256" key="2">
    <source>
        <dbReference type="SAM" id="SignalP"/>
    </source>
</evidence>
<keyword evidence="4" id="KW-1185">Reference proteome</keyword>
<proteinExistence type="predicted"/>
<feature type="signal peptide" evidence="2">
    <location>
        <begin position="1"/>
        <end position="27"/>
    </location>
</feature>
<dbReference type="KEGG" id="hcz:G9Q37_17430"/>
<feature type="region of interest" description="Disordered" evidence="1">
    <location>
        <begin position="149"/>
        <end position="191"/>
    </location>
</feature>
<feature type="chain" id="PRO_5026206282" evidence="2">
    <location>
        <begin position="28"/>
        <end position="191"/>
    </location>
</feature>
<gene>
    <name evidence="3" type="ORF">G9Q37_17430</name>
</gene>
<feature type="compositionally biased region" description="Basic and acidic residues" evidence="1">
    <location>
        <begin position="44"/>
        <end position="63"/>
    </location>
</feature>
<evidence type="ECO:0000313" key="4">
    <source>
        <dbReference type="Proteomes" id="UP000503162"/>
    </source>
</evidence>
<organism evidence="3 4">
    <name type="scientific">Hydrogenophaga crocea</name>
    <dbReference type="NCBI Taxonomy" id="2716225"/>
    <lineage>
        <taxon>Bacteria</taxon>
        <taxon>Pseudomonadati</taxon>
        <taxon>Pseudomonadota</taxon>
        <taxon>Betaproteobacteria</taxon>
        <taxon>Burkholderiales</taxon>
        <taxon>Comamonadaceae</taxon>
        <taxon>Hydrogenophaga</taxon>
    </lineage>
</organism>
<dbReference type="InterPro" id="IPR012899">
    <property type="entry name" value="LTXXQ"/>
</dbReference>
<dbReference type="Pfam" id="PF07813">
    <property type="entry name" value="LTXXQ"/>
    <property type="match status" value="1"/>
</dbReference>